<accession>A0A5C4MYW0</accession>
<dbReference type="Proteomes" id="UP000305887">
    <property type="component" value="Unassembled WGS sequence"/>
</dbReference>
<evidence type="ECO:0000313" key="2">
    <source>
        <dbReference type="Proteomes" id="UP000305887"/>
    </source>
</evidence>
<organism evidence="1 2">
    <name type="scientific">Rubellimicrobium rubrum</name>
    <dbReference type="NCBI Taxonomy" id="2585369"/>
    <lineage>
        <taxon>Bacteria</taxon>
        <taxon>Pseudomonadati</taxon>
        <taxon>Pseudomonadota</taxon>
        <taxon>Alphaproteobacteria</taxon>
        <taxon>Rhodobacterales</taxon>
        <taxon>Roseobacteraceae</taxon>
        <taxon>Rubellimicrobium</taxon>
    </lineage>
</organism>
<protein>
    <submittedName>
        <fullName evidence="1">Uncharacterized protein</fullName>
    </submittedName>
</protein>
<keyword evidence="2" id="KW-1185">Reference proteome</keyword>
<dbReference type="EMBL" id="VDFU01000006">
    <property type="protein sequence ID" value="TNC50844.1"/>
    <property type="molecule type" value="Genomic_DNA"/>
</dbReference>
<comment type="caution">
    <text evidence="1">The sequence shown here is derived from an EMBL/GenBank/DDBJ whole genome shotgun (WGS) entry which is preliminary data.</text>
</comment>
<evidence type="ECO:0000313" key="1">
    <source>
        <dbReference type="EMBL" id="TNC50844.1"/>
    </source>
</evidence>
<reference evidence="1 2" key="1">
    <citation type="submission" date="2019-06" db="EMBL/GenBank/DDBJ databases">
        <title>YIM 131921 draft genome.</title>
        <authorList>
            <person name="Jiang L."/>
        </authorList>
    </citation>
    <scope>NUCLEOTIDE SEQUENCE [LARGE SCALE GENOMIC DNA]</scope>
    <source>
        <strain evidence="1 2">YIM 131921</strain>
    </source>
</reference>
<dbReference type="AlphaFoldDB" id="A0A5C4MYW0"/>
<dbReference type="OrthoDB" id="9861933at2"/>
<proteinExistence type="predicted"/>
<name>A0A5C4MYW0_9RHOB</name>
<dbReference type="RefSeq" id="WP_139076165.1">
    <property type="nucleotide sequence ID" value="NZ_VDFU01000006.1"/>
</dbReference>
<gene>
    <name evidence="1" type="ORF">FHG66_07690</name>
</gene>
<sequence>MIPRTISLPALPALVAGRALRHDAAAAARRSLEEAQRLLVSYDVTLSMIDGLPNHAQGLVAQALQRRLTAANRLAQACQNRLDDAAWFCRSLDRVSSPVAMVEVSSAFFEMLSPYLDDAMEPVLKTISRRVGPGCSADQVEALFPRPKPSLAA</sequence>